<keyword evidence="1" id="KW-0963">Cytoplasm</keyword>
<organism evidence="11">
    <name type="scientific">uncultured marine crenarchaeote E48-1C</name>
    <dbReference type="NCBI Taxonomy" id="907718"/>
    <lineage>
        <taxon>Archaea</taxon>
        <taxon>Candidatus Bathyarchaeota</taxon>
        <taxon>environmental samples</taxon>
    </lineage>
</organism>
<keyword evidence="2 7" id="KW-0547">Nucleotide-binding</keyword>
<dbReference type="CDD" id="cd18787">
    <property type="entry name" value="SF2_C_DEAD"/>
    <property type="match status" value="1"/>
</dbReference>
<dbReference type="InterPro" id="IPR001650">
    <property type="entry name" value="Helicase_C-like"/>
</dbReference>
<evidence type="ECO:0000259" key="10">
    <source>
        <dbReference type="PROSITE" id="PS51195"/>
    </source>
</evidence>
<feature type="domain" description="Helicase C-terminal" evidence="9">
    <location>
        <begin position="234"/>
        <end position="404"/>
    </location>
</feature>
<feature type="domain" description="Helicase ATP-binding" evidence="8">
    <location>
        <begin position="53"/>
        <end position="223"/>
    </location>
</feature>
<evidence type="ECO:0000256" key="5">
    <source>
        <dbReference type="ARBA" id="ARBA00022840"/>
    </source>
</evidence>
<dbReference type="Pfam" id="PF00271">
    <property type="entry name" value="Helicase_C"/>
    <property type="match status" value="1"/>
</dbReference>
<evidence type="ECO:0000256" key="2">
    <source>
        <dbReference type="ARBA" id="ARBA00022741"/>
    </source>
</evidence>
<dbReference type="SUPFAM" id="SSF52540">
    <property type="entry name" value="P-loop containing nucleoside triphosphate hydrolases"/>
    <property type="match status" value="1"/>
</dbReference>
<evidence type="ECO:0000313" key="11">
    <source>
        <dbReference type="EMBL" id="ADP09454.1"/>
    </source>
</evidence>
<dbReference type="NCBIfam" id="TIGR04272">
    <property type="entry name" value="cxxc_cxxc_Mbark"/>
    <property type="match status" value="1"/>
</dbReference>
<dbReference type="Pfam" id="PF23477">
    <property type="entry name" value="zf_Tbcl_2"/>
    <property type="match status" value="1"/>
</dbReference>
<dbReference type="PROSITE" id="PS00039">
    <property type="entry name" value="DEAD_ATP_HELICASE"/>
    <property type="match status" value="1"/>
</dbReference>
<evidence type="ECO:0000256" key="3">
    <source>
        <dbReference type="ARBA" id="ARBA00022801"/>
    </source>
</evidence>
<dbReference type="PANTHER" id="PTHR47959:SF13">
    <property type="entry name" value="ATP-DEPENDENT RNA HELICASE RHLE"/>
    <property type="match status" value="1"/>
</dbReference>
<evidence type="ECO:0000259" key="8">
    <source>
        <dbReference type="PROSITE" id="PS51192"/>
    </source>
</evidence>
<gene>
    <name evidence="11" type="ORF">E48-1C_9</name>
</gene>
<dbReference type="InterPro" id="IPR014001">
    <property type="entry name" value="Helicase_ATP-bd"/>
</dbReference>
<dbReference type="GO" id="GO:0005829">
    <property type="term" value="C:cytosol"/>
    <property type="evidence" value="ECO:0007669"/>
    <property type="project" value="TreeGrafter"/>
</dbReference>
<dbReference type="EMBL" id="HQ214612">
    <property type="protein sequence ID" value="ADP09454.1"/>
    <property type="molecule type" value="Genomic_DNA"/>
</dbReference>
<dbReference type="GO" id="GO:0016787">
    <property type="term" value="F:hydrolase activity"/>
    <property type="evidence" value="ECO:0007669"/>
    <property type="project" value="UniProtKB-KW"/>
</dbReference>
<dbReference type="FunFam" id="3.40.50.300:FF:000108">
    <property type="entry name" value="ATP-dependent RNA helicase RhlE"/>
    <property type="match status" value="1"/>
</dbReference>
<protein>
    <submittedName>
        <fullName evidence="11">ATP-dependent RNA helicase</fullName>
    </submittedName>
</protein>
<dbReference type="InterPro" id="IPR000629">
    <property type="entry name" value="RNA-helicase_DEAD-box_CS"/>
</dbReference>
<feature type="domain" description="DEAD-box RNA helicase Q" evidence="10">
    <location>
        <begin position="22"/>
        <end position="50"/>
    </location>
</feature>
<name>G9BAS9_9ARCH</name>
<dbReference type="InterPro" id="IPR011545">
    <property type="entry name" value="DEAD/DEAH_box_helicase_dom"/>
</dbReference>
<sequence length="443" mass="50208">MKAFENNVKNFCDWRHKHMQIECFEDLPLSQEVMNGIEELGFRNLFPIQAQAIIPLLEGKDVIGQAQTGTGKTAAFGIPMVERLNPRNNSVQGLVLEPTRELAIQVAEHISRISKYAAFKVLPIYGGTPIRKQIFALKRGVHVVVGTPGRVIDHIKRGTLDLASVKVVVLDEADRMLDMGFIDDIDYILSNVPTNRQTSLFSATIDQSVMNICNRYMKEPEKILVSKDEIALTQIEQYYMVVNPRNKFQVLRNILDENHIRRAIIFCRTRIGADKLAGRLRMRRYDAKPLHGGFTQAQRNFVSDSFRKGKLRLLVATDVAARGLDIQGITHIINYDIPLDSLVYFHRIGRTARMGGEGTAITLVGYGEMAELNRIRALTNTTMEEMESDLGAYSEFPETHKAVCTDCGNECKVPFKPDPGRSVYCRECWAKRRPPIERLQRKS</sequence>
<dbReference type="PROSITE" id="PS51194">
    <property type="entry name" value="HELICASE_CTER"/>
    <property type="match status" value="1"/>
</dbReference>
<keyword evidence="5 7" id="KW-0067">ATP-binding</keyword>
<evidence type="ECO:0000259" key="9">
    <source>
        <dbReference type="PROSITE" id="PS51194"/>
    </source>
</evidence>
<dbReference type="InterPro" id="IPR026363">
    <property type="entry name" value="CxxC-x17-CxxC_dom"/>
</dbReference>
<dbReference type="PROSITE" id="PS51195">
    <property type="entry name" value="Q_MOTIF"/>
    <property type="match status" value="1"/>
</dbReference>
<dbReference type="GO" id="GO:0140097">
    <property type="term" value="F:catalytic activity, acting on DNA"/>
    <property type="evidence" value="ECO:0007669"/>
    <property type="project" value="UniProtKB-ARBA"/>
</dbReference>
<reference evidence="11" key="1">
    <citation type="journal article" date="2012" name="Environ. Microbiol.">
        <title>Genetic structure of three fosmid-fragments encoding 16S rRNA genes of the Miscellaneous Crenarchaeotic Group (MCG): implications for physiology and evolution of marine sedimentary archaea.</title>
        <authorList>
            <person name="Li P.Y."/>
            <person name="Xie B.B."/>
            <person name="Zhang X.Y."/>
            <person name="Qin Q.L."/>
            <person name="Dang H.Y."/>
            <person name="Wang X.M."/>
            <person name="Chen X.L."/>
            <person name="Yu J."/>
            <person name="Zhang Y.Z."/>
        </authorList>
    </citation>
    <scope>NUCLEOTIDE SEQUENCE</scope>
</reference>
<dbReference type="InterPro" id="IPR044742">
    <property type="entry name" value="DEAD/DEAH_RhlB"/>
</dbReference>
<dbReference type="GO" id="GO:0003724">
    <property type="term" value="F:RNA helicase activity"/>
    <property type="evidence" value="ECO:0007669"/>
    <property type="project" value="InterPro"/>
</dbReference>
<dbReference type="PANTHER" id="PTHR47959">
    <property type="entry name" value="ATP-DEPENDENT RNA HELICASE RHLE-RELATED"/>
    <property type="match status" value="1"/>
</dbReference>
<comment type="similarity">
    <text evidence="7">Belongs to the DEAD box helicase family.</text>
</comment>
<dbReference type="GO" id="GO:0003676">
    <property type="term" value="F:nucleic acid binding"/>
    <property type="evidence" value="ECO:0007669"/>
    <property type="project" value="InterPro"/>
</dbReference>
<dbReference type="GO" id="GO:0005524">
    <property type="term" value="F:ATP binding"/>
    <property type="evidence" value="ECO:0007669"/>
    <property type="project" value="UniProtKB-KW"/>
</dbReference>
<dbReference type="AlphaFoldDB" id="G9BAS9"/>
<dbReference type="PROSITE" id="PS51192">
    <property type="entry name" value="HELICASE_ATP_BIND_1"/>
    <property type="match status" value="1"/>
</dbReference>
<evidence type="ECO:0000256" key="4">
    <source>
        <dbReference type="ARBA" id="ARBA00022806"/>
    </source>
</evidence>
<dbReference type="InterPro" id="IPR014014">
    <property type="entry name" value="RNA_helicase_DEAD_Q_motif"/>
</dbReference>
<evidence type="ECO:0000256" key="1">
    <source>
        <dbReference type="ARBA" id="ARBA00022490"/>
    </source>
</evidence>
<evidence type="ECO:0000256" key="6">
    <source>
        <dbReference type="PROSITE-ProRule" id="PRU00552"/>
    </source>
</evidence>
<dbReference type="Gene3D" id="3.40.50.300">
    <property type="entry name" value="P-loop containing nucleotide triphosphate hydrolases"/>
    <property type="match status" value="2"/>
</dbReference>
<accession>G9BAS9</accession>
<keyword evidence="3 7" id="KW-0378">Hydrolase</keyword>
<proteinExistence type="inferred from homology"/>
<evidence type="ECO:0000256" key="7">
    <source>
        <dbReference type="RuleBase" id="RU000492"/>
    </source>
</evidence>
<keyword evidence="4 7" id="KW-0347">Helicase</keyword>
<dbReference type="SMART" id="SM00490">
    <property type="entry name" value="HELICc"/>
    <property type="match status" value="1"/>
</dbReference>
<dbReference type="SMART" id="SM00487">
    <property type="entry name" value="DEXDc"/>
    <property type="match status" value="1"/>
</dbReference>
<dbReference type="InterPro" id="IPR027417">
    <property type="entry name" value="P-loop_NTPase"/>
</dbReference>
<dbReference type="InterPro" id="IPR050079">
    <property type="entry name" value="DEAD_box_RNA_helicase"/>
</dbReference>
<feature type="short sequence motif" description="Q motif" evidence="6">
    <location>
        <begin position="22"/>
        <end position="50"/>
    </location>
</feature>
<dbReference type="Pfam" id="PF00270">
    <property type="entry name" value="DEAD"/>
    <property type="match status" value="1"/>
</dbReference>
<dbReference type="CDD" id="cd00268">
    <property type="entry name" value="DEADc"/>
    <property type="match status" value="1"/>
</dbReference>